<dbReference type="Proteomes" id="UP001168821">
    <property type="component" value="Unassembled WGS sequence"/>
</dbReference>
<dbReference type="EMBL" id="JALNTZ010000602">
    <property type="protein sequence ID" value="KAJ3632132.1"/>
    <property type="molecule type" value="Genomic_DNA"/>
</dbReference>
<gene>
    <name evidence="1" type="ORF">Zmor_022066</name>
</gene>
<evidence type="ECO:0000313" key="1">
    <source>
        <dbReference type="EMBL" id="KAJ3632132.1"/>
    </source>
</evidence>
<proteinExistence type="predicted"/>
<comment type="caution">
    <text evidence="1">The sequence shown here is derived from an EMBL/GenBank/DDBJ whole genome shotgun (WGS) entry which is preliminary data.</text>
</comment>
<keyword evidence="2" id="KW-1185">Reference proteome</keyword>
<reference evidence="1" key="1">
    <citation type="journal article" date="2023" name="G3 (Bethesda)">
        <title>Whole genome assemblies of Zophobas morio and Tenebrio molitor.</title>
        <authorList>
            <person name="Kaur S."/>
            <person name="Stinson S.A."/>
            <person name="diCenzo G.C."/>
        </authorList>
    </citation>
    <scope>NUCLEOTIDE SEQUENCE</scope>
    <source>
        <strain evidence="1">QUZm001</strain>
    </source>
</reference>
<name>A0AA38HJS9_9CUCU</name>
<accession>A0AA38HJS9</accession>
<evidence type="ECO:0000313" key="2">
    <source>
        <dbReference type="Proteomes" id="UP001168821"/>
    </source>
</evidence>
<organism evidence="1 2">
    <name type="scientific">Zophobas morio</name>
    <dbReference type="NCBI Taxonomy" id="2755281"/>
    <lineage>
        <taxon>Eukaryota</taxon>
        <taxon>Metazoa</taxon>
        <taxon>Ecdysozoa</taxon>
        <taxon>Arthropoda</taxon>
        <taxon>Hexapoda</taxon>
        <taxon>Insecta</taxon>
        <taxon>Pterygota</taxon>
        <taxon>Neoptera</taxon>
        <taxon>Endopterygota</taxon>
        <taxon>Coleoptera</taxon>
        <taxon>Polyphaga</taxon>
        <taxon>Cucujiformia</taxon>
        <taxon>Tenebrionidae</taxon>
        <taxon>Zophobas</taxon>
    </lineage>
</organism>
<dbReference type="AlphaFoldDB" id="A0AA38HJS9"/>
<protein>
    <submittedName>
        <fullName evidence="1">Uncharacterized protein</fullName>
    </submittedName>
</protein>
<sequence length="92" mass="10403">MRHSKSLKLRIYKQHARSLAINVISPVYTSLEGKGSDSENGYDQMKGRATVHTDRVIRVKLLKEESTEPSVTALLNSFEHNRLTTVHSLINV</sequence>